<gene>
    <name evidence="5" type="ORF">RFH51_08900</name>
</gene>
<keyword evidence="1" id="KW-0805">Transcription regulation</keyword>
<keyword evidence="3" id="KW-0804">Transcription</keyword>
<dbReference type="PANTHER" id="PTHR33204:SF36">
    <property type="entry name" value="TRANSCRIPTIONAL REGULATORY PROTEIN"/>
    <property type="match status" value="1"/>
</dbReference>
<dbReference type="Proteomes" id="UP001243195">
    <property type="component" value="Unassembled WGS sequence"/>
</dbReference>
<dbReference type="InterPro" id="IPR036390">
    <property type="entry name" value="WH_DNA-bd_sf"/>
</dbReference>
<dbReference type="GO" id="GO:0003677">
    <property type="term" value="F:DNA binding"/>
    <property type="evidence" value="ECO:0007669"/>
    <property type="project" value="UniProtKB-KW"/>
</dbReference>
<organism evidence="5 6">
    <name type="scientific">Acinetobacter gerneri</name>
    <dbReference type="NCBI Taxonomy" id="202952"/>
    <lineage>
        <taxon>Bacteria</taxon>
        <taxon>Pseudomonadati</taxon>
        <taxon>Pseudomonadota</taxon>
        <taxon>Gammaproteobacteria</taxon>
        <taxon>Moraxellales</taxon>
        <taxon>Moraxellaceae</taxon>
        <taxon>Acinetobacter</taxon>
    </lineage>
</organism>
<sequence length="168" mass="19120">MKISDIGNQPCSIARTLSVIGDTWSIMIIRNAFLGIRRFEDFQKNLGVTRHVLTDRLNTLVEEQILYKAPYTESQKRFEYRLTPKGLDLYPVLLSLVKWGDQYMDQGLGAPLDFIHQSCGHRFEAVMVCSACKLPLNPKQVTVKMGQGFRLAQGLENSEQKQSELKQA</sequence>
<name>A0AAW8JH84_9GAMM</name>
<comment type="caution">
    <text evidence="5">The sequence shown here is derived from an EMBL/GenBank/DDBJ whole genome shotgun (WGS) entry which is preliminary data.</text>
</comment>
<dbReference type="AlphaFoldDB" id="A0AAW8JH84"/>
<reference evidence="5" key="1">
    <citation type="submission" date="2023-08" db="EMBL/GenBank/DDBJ databases">
        <title>Emergence of clinically-relevant ST2 carbapenem-resistant Acinetobacter baumannii strains in hospital sewages in Zhejiang, East of China.</title>
        <authorList>
            <person name="Kaichao C."/>
            <person name="Zhang R."/>
        </authorList>
    </citation>
    <scope>NUCLEOTIDE SEQUENCE</scope>
    <source>
        <strain evidence="5">M-SY-60</strain>
    </source>
</reference>
<evidence type="ECO:0000313" key="5">
    <source>
        <dbReference type="EMBL" id="MDQ9071573.1"/>
    </source>
</evidence>
<proteinExistence type="predicted"/>
<dbReference type="PROSITE" id="PS51118">
    <property type="entry name" value="HTH_HXLR"/>
    <property type="match status" value="1"/>
</dbReference>
<evidence type="ECO:0000313" key="6">
    <source>
        <dbReference type="Proteomes" id="UP001243195"/>
    </source>
</evidence>
<dbReference type="RefSeq" id="WP_308955779.1">
    <property type="nucleotide sequence ID" value="NZ_JAVICY010000010.1"/>
</dbReference>
<dbReference type="PANTHER" id="PTHR33204">
    <property type="entry name" value="TRANSCRIPTIONAL REGULATOR, MARR FAMILY"/>
    <property type="match status" value="1"/>
</dbReference>
<dbReference type="SUPFAM" id="SSF46785">
    <property type="entry name" value="Winged helix' DNA-binding domain"/>
    <property type="match status" value="1"/>
</dbReference>
<dbReference type="InterPro" id="IPR036388">
    <property type="entry name" value="WH-like_DNA-bd_sf"/>
</dbReference>
<evidence type="ECO:0000256" key="1">
    <source>
        <dbReference type="ARBA" id="ARBA00023015"/>
    </source>
</evidence>
<dbReference type="Gene3D" id="1.10.10.10">
    <property type="entry name" value="Winged helix-like DNA-binding domain superfamily/Winged helix DNA-binding domain"/>
    <property type="match status" value="1"/>
</dbReference>
<accession>A0AAW8JH84</accession>
<dbReference type="Pfam" id="PF01638">
    <property type="entry name" value="HxlR"/>
    <property type="match status" value="1"/>
</dbReference>
<evidence type="ECO:0000259" key="4">
    <source>
        <dbReference type="PROSITE" id="PS51118"/>
    </source>
</evidence>
<feature type="domain" description="HTH hxlR-type" evidence="4">
    <location>
        <begin position="11"/>
        <end position="108"/>
    </location>
</feature>
<keyword evidence="2" id="KW-0238">DNA-binding</keyword>
<evidence type="ECO:0000256" key="2">
    <source>
        <dbReference type="ARBA" id="ARBA00023125"/>
    </source>
</evidence>
<dbReference type="InterPro" id="IPR002577">
    <property type="entry name" value="HTH_HxlR"/>
</dbReference>
<evidence type="ECO:0000256" key="3">
    <source>
        <dbReference type="ARBA" id="ARBA00023163"/>
    </source>
</evidence>
<protein>
    <submittedName>
        <fullName evidence="5">Helix-turn-helix domain-containing protein</fullName>
    </submittedName>
</protein>
<dbReference type="EMBL" id="JAVIDA010000009">
    <property type="protein sequence ID" value="MDQ9071573.1"/>
    <property type="molecule type" value="Genomic_DNA"/>
</dbReference>